<feature type="transmembrane region" description="Helical" evidence="2">
    <location>
        <begin position="39"/>
        <end position="58"/>
    </location>
</feature>
<evidence type="ECO:0000313" key="4">
    <source>
        <dbReference type="Proteomes" id="UP001327560"/>
    </source>
</evidence>
<dbReference type="PANTHER" id="PTHR36760">
    <property type="entry name" value="ACIDIC LEUCINE-RICH NUCLEAR PHOSPHOPROTEIN 32 FAMILY B PROTEIN"/>
    <property type="match status" value="1"/>
</dbReference>
<feature type="transmembrane region" description="Helical" evidence="2">
    <location>
        <begin position="65"/>
        <end position="95"/>
    </location>
</feature>
<feature type="region of interest" description="Disordered" evidence="1">
    <location>
        <begin position="309"/>
        <end position="340"/>
    </location>
</feature>
<protein>
    <submittedName>
        <fullName evidence="3">Uncharacterized protein</fullName>
    </submittedName>
</protein>
<evidence type="ECO:0000256" key="2">
    <source>
        <dbReference type="SAM" id="Phobius"/>
    </source>
</evidence>
<dbReference type="AlphaFoldDB" id="A0AAQ3K610"/>
<accession>A0AAQ3K610</accession>
<gene>
    <name evidence="3" type="ORF">Cni_G10104</name>
</gene>
<feature type="compositionally biased region" description="Polar residues" evidence="1">
    <location>
        <begin position="234"/>
        <end position="246"/>
    </location>
</feature>
<dbReference type="Proteomes" id="UP001327560">
    <property type="component" value="Chromosome 3"/>
</dbReference>
<keyword evidence="2" id="KW-1133">Transmembrane helix</keyword>
<keyword evidence="4" id="KW-1185">Reference proteome</keyword>
<feature type="compositionally biased region" description="Acidic residues" evidence="1">
    <location>
        <begin position="176"/>
        <end position="189"/>
    </location>
</feature>
<sequence>MLLSPFHLLFFTVPTKLQTQGQAEEEEDMHKQCLSDSATLFPAILLDDFISLCTFLVAHPLHSAYLLFFLPYLLHLISFLSPLLLSTSLLLLVLLTVSSHIDEVPPSPAPEFLGRTGCVVLGVLKDKLHGHGGVDQLEQFVLMFLLPIDDASPSSHESAAEAVFGELFVDAPSDHETEESSFEDAEEIGGGESNSDAAAGDTPTSITVDGEHLVPNSANGAQSSATAVEDSARSESSAMKHSSNESIDGLQRYGSARKEREWKRTLACKLYEERMTYKLCKERKVAEGDEEMDLLWEAYEDNASEAKTRKKAVRKAKRIEPEEEEEEEEEDEEEDEEETVGQLCCLHALRLSTGKMNLGMGKNLMKISKALKGIKIFTRSKK</sequence>
<evidence type="ECO:0000313" key="3">
    <source>
        <dbReference type="EMBL" id="WOL01388.1"/>
    </source>
</evidence>
<feature type="compositionally biased region" description="Polar residues" evidence="1">
    <location>
        <begin position="216"/>
        <end position="226"/>
    </location>
</feature>
<feature type="compositionally biased region" description="Acidic residues" evidence="1">
    <location>
        <begin position="321"/>
        <end position="339"/>
    </location>
</feature>
<feature type="region of interest" description="Disordered" evidence="1">
    <location>
        <begin position="175"/>
        <end position="249"/>
    </location>
</feature>
<keyword evidence="2" id="KW-0472">Membrane</keyword>
<evidence type="ECO:0000256" key="1">
    <source>
        <dbReference type="SAM" id="MobiDB-lite"/>
    </source>
</evidence>
<dbReference type="PANTHER" id="PTHR36760:SF1">
    <property type="entry name" value="ACIDIC LEUCINE-RICH NUCLEAR PHOSPHOPROTEIN 32 FAMILY B PROTEIN"/>
    <property type="match status" value="1"/>
</dbReference>
<keyword evidence="2" id="KW-0812">Transmembrane</keyword>
<name>A0AAQ3K610_9LILI</name>
<organism evidence="3 4">
    <name type="scientific">Canna indica</name>
    <name type="common">Indian-shot</name>
    <dbReference type="NCBI Taxonomy" id="4628"/>
    <lineage>
        <taxon>Eukaryota</taxon>
        <taxon>Viridiplantae</taxon>
        <taxon>Streptophyta</taxon>
        <taxon>Embryophyta</taxon>
        <taxon>Tracheophyta</taxon>
        <taxon>Spermatophyta</taxon>
        <taxon>Magnoliopsida</taxon>
        <taxon>Liliopsida</taxon>
        <taxon>Zingiberales</taxon>
        <taxon>Cannaceae</taxon>
        <taxon>Canna</taxon>
    </lineage>
</organism>
<dbReference type="EMBL" id="CP136892">
    <property type="protein sequence ID" value="WOL01388.1"/>
    <property type="molecule type" value="Genomic_DNA"/>
</dbReference>
<reference evidence="3 4" key="1">
    <citation type="submission" date="2023-10" db="EMBL/GenBank/DDBJ databases">
        <title>Chromosome-scale genome assembly provides insights into flower coloration mechanisms of Canna indica.</title>
        <authorList>
            <person name="Li C."/>
        </authorList>
    </citation>
    <scope>NUCLEOTIDE SEQUENCE [LARGE SCALE GENOMIC DNA]</scope>
    <source>
        <tissue evidence="3">Flower</tissue>
    </source>
</reference>
<proteinExistence type="predicted"/>